<dbReference type="PANTHER" id="PTHR33393:SF13">
    <property type="entry name" value="PGA BIOSYNTHESIS PROTEIN CAPA"/>
    <property type="match status" value="1"/>
</dbReference>
<organism evidence="4 5">
    <name type="scientific">Candidatus Blautia pullicola</name>
    <dbReference type="NCBI Taxonomy" id="2838498"/>
    <lineage>
        <taxon>Bacteria</taxon>
        <taxon>Bacillati</taxon>
        <taxon>Bacillota</taxon>
        <taxon>Clostridia</taxon>
        <taxon>Lachnospirales</taxon>
        <taxon>Lachnospiraceae</taxon>
        <taxon>Blautia</taxon>
    </lineage>
</organism>
<dbReference type="Proteomes" id="UP000824056">
    <property type="component" value="Unassembled WGS sequence"/>
</dbReference>
<feature type="domain" description="Capsule synthesis protein CapA" evidence="3">
    <location>
        <begin position="77"/>
        <end position="305"/>
    </location>
</feature>
<dbReference type="InterPro" id="IPR052169">
    <property type="entry name" value="CW_Biosynth-Accessory"/>
</dbReference>
<sequence>MEENKRRREQERRRELRRRQVMRQRLMLGCGVLVLVLILIVVLAVKGCSKKQKDIEARKTQAAQKVEEKKDETVSLLISAAGDCTLGTDEYFNYSTSLNAKFEEEGAAFFFENVKPVFSQDDLTIVNMEGTLTEETSRAEGEEFAFKGDADFADILVEGSVEAANLANNHTYDYGDKSYTDTIDALDKVGIPTFGYDRTALMEIKGVKVGLLGTYELDLHMDCEEEMIENIESLKEQGAQIIIATFHWGIELDHVPNDTQVALAHSAIDHGADLVLGHHPHVLQGIETYKGKNIIYSLANFCFGGNSSPNDMDSMIYQQTFTFKNGELQEDNDTRVIPVKVSSVWETGMNNYQPTPVEGDTGQSIIDRIEEYSQSMAEEYGTEAAQIAQYGEARQTISGQEVEE</sequence>
<dbReference type="InterPro" id="IPR019079">
    <property type="entry name" value="Capsule_synth_CapA"/>
</dbReference>
<dbReference type="EMBL" id="DXBG01000126">
    <property type="protein sequence ID" value="HIZ65289.1"/>
    <property type="molecule type" value="Genomic_DNA"/>
</dbReference>
<reference evidence="4" key="2">
    <citation type="submission" date="2021-04" db="EMBL/GenBank/DDBJ databases">
        <authorList>
            <person name="Gilroy R."/>
        </authorList>
    </citation>
    <scope>NUCLEOTIDE SEQUENCE</scope>
    <source>
        <strain evidence="4">1068</strain>
    </source>
</reference>
<evidence type="ECO:0000256" key="1">
    <source>
        <dbReference type="ARBA" id="ARBA00005662"/>
    </source>
</evidence>
<evidence type="ECO:0000313" key="5">
    <source>
        <dbReference type="Proteomes" id="UP000824056"/>
    </source>
</evidence>
<keyword evidence="2" id="KW-0472">Membrane</keyword>
<name>A0A9D2JTG2_9FIRM</name>
<dbReference type="AlphaFoldDB" id="A0A9D2JTG2"/>
<dbReference type="Pfam" id="PF09587">
    <property type="entry name" value="PGA_cap"/>
    <property type="match status" value="1"/>
</dbReference>
<evidence type="ECO:0000256" key="2">
    <source>
        <dbReference type="SAM" id="Phobius"/>
    </source>
</evidence>
<proteinExistence type="inferred from homology"/>
<reference evidence="4" key="1">
    <citation type="journal article" date="2021" name="PeerJ">
        <title>Extensive microbial diversity within the chicken gut microbiome revealed by metagenomics and culture.</title>
        <authorList>
            <person name="Gilroy R."/>
            <person name="Ravi A."/>
            <person name="Getino M."/>
            <person name="Pursley I."/>
            <person name="Horton D.L."/>
            <person name="Alikhan N.F."/>
            <person name="Baker D."/>
            <person name="Gharbi K."/>
            <person name="Hall N."/>
            <person name="Watson M."/>
            <person name="Adriaenssens E.M."/>
            <person name="Foster-Nyarko E."/>
            <person name="Jarju S."/>
            <person name="Secka A."/>
            <person name="Antonio M."/>
            <person name="Oren A."/>
            <person name="Chaudhuri R.R."/>
            <person name="La Ragione R."/>
            <person name="Hildebrand F."/>
            <person name="Pallen M.J."/>
        </authorList>
    </citation>
    <scope>NUCLEOTIDE SEQUENCE</scope>
    <source>
        <strain evidence="4">1068</strain>
    </source>
</reference>
<keyword evidence="2" id="KW-0812">Transmembrane</keyword>
<feature type="transmembrane region" description="Helical" evidence="2">
    <location>
        <begin position="26"/>
        <end position="45"/>
    </location>
</feature>
<evidence type="ECO:0000259" key="3">
    <source>
        <dbReference type="SMART" id="SM00854"/>
    </source>
</evidence>
<dbReference type="InterPro" id="IPR029052">
    <property type="entry name" value="Metallo-depent_PP-like"/>
</dbReference>
<keyword evidence="2" id="KW-1133">Transmembrane helix</keyword>
<gene>
    <name evidence="4" type="ORF">H9809_05215</name>
</gene>
<dbReference type="CDD" id="cd07381">
    <property type="entry name" value="MPP_CapA"/>
    <property type="match status" value="1"/>
</dbReference>
<dbReference type="SUPFAM" id="SSF56300">
    <property type="entry name" value="Metallo-dependent phosphatases"/>
    <property type="match status" value="1"/>
</dbReference>
<accession>A0A9D2JTG2</accession>
<dbReference type="SMART" id="SM00854">
    <property type="entry name" value="PGA_cap"/>
    <property type="match status" value="1"/>
</dbReference>
<dbReference type="Gene3D" id="3.60.21.10">
    <property type="match status" value="1"/>
</dbReference>
<protein>
    <submittedName>
        <fullName evidence="4">CapA family protein</fullName>
    </submittedName>
</protein>
<comment type="similarity">
    <text evidence="1">Belongs to the CapA family.</text>
</comment>
<dbReference type="PANTHER" id="PTHR33393">
    <property type="entry name" value="POLYGLUTAMINE SYNTHESIS ACCESSORY PROTEIN RV0574C-RELATED"/>
    <property type="match status" value="1"/>
</dbReference>
<comment type="caution">
    <text evidence="4">The sequence shown here is derived from an EMBL/GenBank/DDBJ whole genome shotgun (WGS) entry which is preliminary data.</text>
</comment>
<evidence type="ECO:0000313" key="4">
    <source>
        <dbReference type="EMBL" id="HIZ65289.1"/>
    </source>
</evidence>